<dbReference type="CDD" id="cd00075">
    <property type="entry name" value="HATPase"/>
    <property type="match status" value="1"/>
</dbReference>
<dbReference type="Proteomes" id="UP000626982">
    <property type="component" value="Unassembled WGS sequence"/>
</dbReference>
<keyword evidence="7" id="KW-0902">Two-component regulatory system</keyword>
<dbReference type="Pfam" id="PF02518">
    <property type="entry name" value="HATPase_c"/>
    <property type="match status" value="1"/>
</dbReference>
<evidence type="ECO:0000256" key="3">
    <source>
        <dbReference type="ARBA" id="ARBA00012438"/>
    </source>
</evidence>
<dbReference type="InterPro" id="IPR036890">
    <property type="entry name" value="HATPase_C_sf"/>
</dbReference>
<dbReference type="InterPro" id="IPR004358">
    <property type="entry name" value="Sig_transdc_His_kin-like_C"/>
</dbReference>
<feature type="transmembrane region" description="Helical" evidence="8">
    <location>
        <begin position="132"/>
        <end position="155"/>
    </location>
</feature>
<keyword evidence="8" id="KW-0472">Membrane</keyword>
<proteinExistence type="predicted"/>
<feature type="transmembrane region" description="Helical" evidence="8">
    <location>
        <begin position="97"/>
        <end position="120"/>
    </location>
</feature>
<comment type="caution">
    <text evidence="10">The sequence shown here is derived from an EMBL/GenBank/DDBJ whole genome shotgun (WGS) entry which is preliminary data.</text>
</comment>
<evidence type="ECO:0000256" key="6">
    <source>
        <dbReference type="ARBA" id="ARBA00022777"/>
    </source>
</evidence>
<dbReference type="EC" id="2.7.13.3" evidence="3"/>
<feature type="domain" description="Histidine kinase" evidence="9">
    <location>
        <begin position="441"/>
        <end position="657"/>
    </location>
</feature>
<keyword evidence="4" id="KW-0597">Phosphoprotein</keyword>
<keyword evidence="11" id="KW-1185">Reference proteome</keyword>
<dbReference type="InterPro" id="IPR003594">
    <property type="entry name" value="HATPase_dom"/>
</dbReference>
<evidence type="ECO:0000256" key="4">
    <source>
        <dbReference type="ARBA" id="ARBA00022553"/>
    </source>
</evidence>
<dbReference type="SMART" id="SM00387">
    <property type="entry name" value="HATPase_c"/>
    <property type="match status" value="1"/>
</dbReference>
<dbReference type="PRINTS" id="PR00344">
    <property type="entry name" value="BCTRLSENSOR"/>
</dbReference>
<keyword evidence="8" id="KW-1133">Transmembrane helix</keyword>
<comment type="catalytic activity">
    <reaction evidence="1">
        <text>ATP + protein L-histidine = ADP + protein N-phospho-L-histidine.</text>
        <dbReference type="EC" id="2.7.13.3"/>
    </reaction>
</comment>
<feature type="transmembrane region" description="Helical" evidence="8">
    <location>
        <begin position="51"/>
        <end position="67"/>
    </location>
</feature>
<dbReference type="PANTHER" id="PTHR43711:SF1">
    <property type="entry name" value="HISTIDINE KINASE 1"/>
    <property type="match status" value="1"/>
</dbReference>
<evidence type="ECO:0000256" key="8">
    <source>
        <dbReference type="SAM" id="Phobius"/>
    </source>
</evidence>
<dbReference type="PANTHER" id="PTHR43711">
    <property type="entry name" value="TWO-COMPONENT HISTIDINE KINASE"/>
    <property type="match status" value="1"/>
</dbReference>
<dbReference type="InterPro" id="IPR036097">
    <property type="entry name" value="HisK_dim/P_sf"/>
</dbReference>
<dbReference type="Pfam" id="PF00512">
    <property type="entry name" value="HisKA"/>
    <property type="match status" value="1"/>
</dbReference>
<keyword evidence="8" id="KW-0812">Transmembrane</keyword>
<dbReference type="RefSeq" id="WP_188717891.1">
    <property type="nucleotide sequence ID" value="NZ_BAABBD010000005.1"/>
</dbReference>
<feature type="transmembrane region" description="Helical" evidence="8">
    <location>
        <begin position="245"/>
        <end position="265"/>
    </location>
</feature>
<evidence type="ECO:0000256" key="7">
    <source>
        <dbReference type="ARBA" id="ARBA00023012"/>
    </source>
</evidence>
<feature type="transmembrane region" description="Helical" evidence="8">
    <location>
        <begin position="271"/>
        <end position="294"/>
    </location>
</feature>
<sequence length="664" mass="69091">MSAIPDGPILDAASAAPPRWEPPWWAWVVALASIFAAGLSGVLFAPVGSPVALWWPAAGLAVLWGVLHGRRRLPWALLLVLVATFAANAVAGRSIAVSGLFGLINAAEVAIVVAVLGTAVRAFRLSGLRPAVRFTVAVMAAAVAAGVLAAAVVALLEGGAWWPTAAFVAASHAAAVSMLAPVALLPKPLPVRAGPVEMVVQVVVLAAVVLAVFWPGQTLPLAFAPYIALAWAAFRFPIRVVLAESVVGGLAILVLTLRGGGPFAADGIDLLTGAALVELFLVTFSSVAIVLVSAQYELRALSRRLDASTRLLTGSLVDAQVGLAIVQRVEGEARIAWSNPSARSLLADELDDADVWDGPVLRAARAALASGEPITVRAAGRTITLAANRIDGEAERFAIQMIDLTEVLAAQQARLEAEIEHDAARSIRADLERQRDDFLATTSHELRTPITSIVGYTELLADAGELPGREREWVEAIDRNAARLSQLVEDLLTLSSASAEPGGTRRREPVRCREVLDEAVAAHAALARGKGVRIEVVADDEAVLAVRADLARAVGNVLANALKFTPAGGRVALSAHDEGAEVAIAVADTGPGMSEASMAHAFERFYRAPEAERDSVPGTGLGLAIVAELVRRNAGTATLRANADGGLTAVLRLASAVPAALGER</sequence>
<comment type="subcellular location">
    <subcellularLocation>
        <location evidence="2">Cell membrane</location>
    </subcellularLocation>
</comment>
<evidence type="ECO:0000259" key="9">
    <source>
        <dbReference type="PROSITE" id="PS50109"/>
    </source>
</evidence>
<organism evidence="10 11">
    <name type="scientific">Agrococcus terreus</name>
    <dbReference type="NCBI Taxonomy" id="574649"/>
    <lineage>
        <taxon>Bacteria</taxon>
        <taxon>Bacillati</taxon>
        <taxon>Actinomycetota</taxon>
        <taxon>Actinomycetes</taxon>
        <taxon>Micrococcales</taxon>
        <taxon>Microbacteriaceae</taxon>
        <taxon>Agrococcus</taxon>
    </lineage>
</organism>
<dbReference type="InterPro" id="IPR050736">
    <property type="entry name" value="Sensor_HK_Regulatory"/>
</dbReference>
<feature type="transmembrane region" description="Helical" evidence="8">
    <location>
        <begin position="161"/>
        <end position="184"/>
    </location>
</feature>
<dbReference type="CDD" id="cd00082">
    <property type="entry name" value="HisKA"/>
    <property type="match status" value="1"/>
</dbReference>
<evidence type="ECO:0000313" key="11">
    <source>
        <dbReference type="Proteomes" id="UP000626982"/>
    </source>
</evidence>
<reference evidence="11" key="1">
    <citation type="journal article" date="2019" name="Int. J. Syst. Evol. Microbiol.">
        <title>The Global Catalogue of Microorganisms (GCM) 10K type strain sequencing project: providing services to taxonomists for standard genome sequencing and annotation.</title>
        <authorList>
            <consortium name="The Broad Institute Genomics Platform"/>
            <consortium name="The Broad Institute Genome Sequencing Center for Infectious Disease"/>
            <person name="Wu L."/>
            <person name="Ma J."/>
        </authorList>
    </citation>
    <scope>NUCLEOTIDE SEQUENCE [LARGE SCALE GENOMIC DNA]</scope>
    <source>
        <strain evidence="11">CGMCC 1.6960</strain>
    </source>
</reference>
<name>A0ABQ2KLI0_9MICO</name>
<evidence type="ECO:0000256" key="1">
    <source>
        <dbReference type="ARBA" id="ARBA00000085"/>
    </source>
</evidence>
<dbReference type="InterPro" id="IPR003661">
    <property type="entry name" value="HisK_dim/P_dom"/>
</dbReference>
<dbReference type="EMBL" id="BMLM01000001">
    <property type="protein sequence ID" value="GGN85702.1"/>
    <property type="molecule type" value="Genomic_DNA"/>
</dbReference>
<dbReference type="SUPFAM" id="SSF47384">
    <property type="entry name" value="Homodimeric domain of signal transducing histidine kinase"/>
    <property type="match status" value="1"/>
</dbReference>
<protein>
    <recommendedName>
        <fullName evidence="3">histidine kinase</fullName>
        <ecNumber evidence="3">2.7.13.3</ecNumber>
    </recommendedName>
</protein>
<evidence type="ECO:0000256" key="5">
    <source>
        <dbReference type="ARBA" id="ARBA00022679"/>
    </source>
</evidence>
<feature type="transmembrane region" description="Helical" evidence="8">
    <location>
        <begin position="24"/>
        <end position="45"/>
    </location>
</feature>
<evidence type="ECO:0000256" key="2">
    <source>
        <dbReference type="ARBA" id="ARBA00004236"/>
    </source>
</evidence>
<dbReference type="Gene3D" id="1.10.287.130">
    <property type="match status" value="1"/>
</dbReference>
<dbReference type="Gene3D" id="3.30.565.10">
    <property type="entry name" value="Histidine kinase-like ATPase, C-terminal domain"/>
    <property type="match status" value="1"/>
</dbReference>
<dbReference type="InterPro" id="IPR005467">
    <property type="entry name" value="His_kinase_dom"/>
</dbReference>
<feature type="transmembrane region" description="Helical" evidence="8">
    <location>
        <begin position="74"/>
        <end position="91"/>
    </location>
</feature>
<keyword evidence="6" id="KW-0418">Kinase</keyword>
<dbReference type="SUPFAM" id="SSF55874">
    <property type="entry name" value="ATPase domain of HSP90 chaperone/DNA topoisomerase II/histidine kinase"/>
    <property type="match status" value="1"/>
</dbReference>
<dbReference type="PROSITE" id="PS50109">
    <property type="entry name" value="HIS_KIN"/>
    <property type="match status" value="1"/>
</dbReference>
<keyword evidence="5" id="KW-0808">Transferase</keyword>
<evidence type="ECO:0000313" key="10">
    <source>
        <dbReference type="EMBL" id="GGN85702.1"/>
    </source>
</evidence>
<feature type="transmembrane region" description="Helical" evidence="8">
    <location>
        <begin position="196"/>
        <end position="214"/>
    </location>
</feature>
<gene>
    <name evidence="10" type="ORF">GCM10010968_18740</name>
</gene>
<accession>A0ABQ2KLI0</accession>
<dbReference type="SMART" id="SM00388">
    <property type="entry name" value="HisKA"/>
    <property type="match status" value="1"/>
</dbReference>